<evidence type="ECO:0000256" key="1">
    <source>
        <dbReference type="SAM" id="MobiDB-lite"/>
    </source>
</evidence>
<name>A0AAV5V3J5_9BILA</name>
<feature type="non-terminal residue" evidence="2">
    <location>
        <position position="1"/>
    </location>
</feature>
<comment type="caution">
    <text evidence="2">The sequence shown here is derived from an EMBL/GenBank/DDBJ whole genome shotgun (WGS) entry which is preliminary data.</text>
</comment>
<reference evidence="2" key="1">
    <citation type="submission" date="2023-10" db="EMBL/GenBank/DDBJ databases">
        <title>Genome assembly of Pristionchus species.</title>
        <authorList>
            <person name="Yoshida K."/>
            <person name="Sommer R.J."/>
        </authorList>
    </citation>
    <scope>NUCLEOTIDE SEQUENCE</scope>
    <source>
        <strain evidence="2">RS5133</strain>
    </source>
</reference>
<feature type="compositionally biased region" description="Basic and acidic residues" evidence="1">
    <location>
        <begin position="75"/>
        <end position="84"/>
    </location>
</feature>
<accession>A0AAV5V3J5</accession>
<dbReference type="Proteomes" id="UP001432322">
    <property type="component" value="Unassembled WGS sequence"/>
</dbReference>
<keyword evidence="3" id="KW-1185">Reference proteome</keyword>
<dbReference type="EMBL" id="BTSY01000002">
    <property type="protein sequence ID" value="GMT13075.1"/>
    <property type="molecule type" value="Genomic_DNA"/>
</dbReference>
<protein>
    <submittedName>
        <fullName evidence="2">Uncharacterized protein</fullName>
    </submittedName>
</protein>
<gene>
    <name evidence="2" type="ORF">PFISCL1PPCAC_4372</name>
</gene>
<feature type="non-terminal residue" evidence="2">
    <location>
        <position position="84"/>
    </location>
</feature>
<organism evidence="2 3">
    <name type="scientific">Pristionchus fissidentatus</name>
    <dbReference type="NCBI Taxonomy" id="1538716"/>
    <lineage>
        <taxon>Eukaryota</taxon>
        <taxon>Metazoa</taxon>
        <taxon>Ecdysozoa</taxon>
        <taxon>Nematoda</taxon>
        <taxon>Chromadorea</taxon>
        <taxon>Rhabditida</taxon>
        <taxon>Rhabditina</taxon>
        <taxon>Diplogasteromorpha</taxon>
        <taxon>Diplogasteroidea</taxon>
        <taxon>Neodiplogasteridae</taxon>
        <taxon>Pristionchus</taxon>
    </lineage>
</organism>
<dbReference type="AlphaFoldDB" id="A0AAV5V3J5"/>
<sequence length="84" mass="9130">WIALIGSSASMISSVYVTLRNQIMSPTLLLSITIASLCPVRSTLVLLLIVVIVPSLVPEESGTRTRRTSSTRSLVTEERACRTL</sequence>
<feature type="region of interest" description="Disordered" evidence="1">
    <location>
        <begin position="59"/>
        <end position="84"/>
    </location>
</feature>
<evidence type="ECO:0000313" key="2">
    <source>
        <dbReference type="EMBL" id="GMT13075.1"/>
    </source>
</evidence>
<proteinExistence type="predicted"/>
<evidence type="ECO:0000313" key="3">
    <source>
        <dbReference type="Proteomes" id="UP001432322"/>
    </source>
</evidence>